<name>A0A5J6SDW6_POTMO</name>
<keyword evidence="3 10" id="KW-0808">Transferase</keyword>
<dbReference type="AlphaFoldDB" id="A0A5J6SDW6"/>
<keyword evidence="2" id="KW-0444">Lipid biosynthesis</keyword>
<keyword evidence="9" id="KW-1208">Phospholipid metabolism</keyword>
<keyword evidence="7 11" id="KW-0472">Membrane</keyword>
<keyword evidence="5 11" id="KW-1133">Transmembrane helix</keyword>
<comment type="subcellular location">
    <subcellularLocation>
        <location evidence="1">Membrane</location>
        <topology evidence="1">Multi-pass membrane protein</topology>
    </subcellularLocation>
</comment>
<evidence type="ECO:0000256" key="3">
    <source>
        <dbReference type="ARBA" id="ARBA00022679"/>
    </source>
</evidence>
<dbReference type="EMBL" id="MK545355">
    <property type="protein sequence ID" value="QFF91402.1"/>
    <property type="molecule type" value="mRNA"/>
</dbReference>
<keyword evidence="4 11" id="KW-0812">Transmembrane</keyword>
<dbReference type="PANTHER" id="PTHR15362:SF13">
    <property type="entry name" value="SI:CH1073-145M9.1"/>
    <property type="match status" value="1"/>
</dbReference>
<comment type="similarity">
    <text evidence="10">Belongs to the CDP-alcohol phosphatidyltransferase class-I family.</text>
</comment>
<evidence type="ECO:0000256" key="6">
    <source>
        <dbReference type="ARBA" id="ARBA00023098"/>
    </source>
</evidence>
<organism evidence="12">
    <name type="scientific">Potamotrygon motoro</name>
    <name type="common">Ocellate river stingray</name>
    <name type="synonym">Taeniura motoro</name>
    <dbReference type="NCBI Taxonomy" id="86373"/>
    <lineage>
        <taxon>Eukaryota</taxon>
        <taxon>Metazoa</taxon>
        <taxon>Chordata</taxon>
        <taxon>Craniata</taxon>
        <taxon>Vertebrata</taxon>
        <taxon>Chondrichthyes</taxon>
        <taxon>Elasmobranchii</taxon>
        <taxon>Batoidea</taxon>
        <taxon>Myliobatiformes</taxon>
        <taxon>Potamotrygonidae</taxon>
        <taxon>Potamotrygon</taxon>
    </lineage>
</organism>
<dbReference type="PROSITE" id="PS00379">
    <property type="entry name" value="CDP_ALCOHOL_P_TRANSF"/>
    <property type="match status" value="1"/>
</dbReference>
<evidence type="ECO:0000313" key="13">
    <source>
        <dbReference type="EMBL" id="QFF91403.1"/>
    </source>
</evidence>
<dbReference type="InterPro" id="IPR000462">
    <property type="entry name" value="CDP-OH_P_trans"/>
</dbReference>
<evidence type="ECO:0000256" key="11">
    <source>
        <dbReference type="SAM" id="Phobius"/>
    </source>
</evidence>
<dbReference type="GO" id="GO:0016020">
    <property type="term" value="C:membrane"/>
    <property type="evidence" value="ECO:0007669"/>
    <property type="project" value="UniProtKB-SubCell"/>
</dbReference>
<accession>A0A5J6SDW6</accession>
<gene>
    <name evidence="12" type="primary">CDIPT</name>
</gene>
<feature type="transmembrane region" description="Helical" evidence="11">
    <location>
        <begin position="129"/>
        <end position="147"/>
    </location>
</feature>
<evidence type="ECO:0000256" key="10">
    <source>
        <dbReference type="RuleBase" id="RU003750"/>
    </source>
</evidence>
<dbReference type="Pfam" id="PF01066">
    <property type="entry name" value="CDP-OH_P_transf"/>
    <property type="match status" value="1"/>
</dbReference>
<evidence type="ECO:0000256" key="4">
    <source>
        <dbReference type="ARBA" id="ARBA00022692"/>
    </source>
</evidence>
<dbReference type="InterPro" id="IPR048254">
    <property type="entry name" value="CDP_ALCOHOL_P_TRANSF_CS"/>
</dbReference>
<evidence type="ECO:0000256" key="8">
    <source>
        <dbReference type="ARBA" id="ARBA00023209"/>
    </source>
</evidence>
<evidence type="ECO:0000256" key="9">
    <source>
        <dbReference type="ARBA" id="ARBA00023264"/>
    </source>
</evidence>
<dbReference type="InterPro" id="IPR043130">
    <property type="entry name" value="CDP-OH_PTrfase_TM_dom"/>
</dbReference>
<dbReference type="GO" id="GO:0008654">
    <property type="term" value="P:phospholipid biosynthetic process"/>
    <property type="evidence" value="ECO:0007669"/>
    <property type="project" value="UniProtKB-KW"/>
</dbReference>
<evidence type="ECO:0000256" key="1">
    <source>
        <dbReference type="ARBA" id="ARBA00004141"/>
    </source>
</evidence>
<feature type="transmembrane region" description="Helical" evidence="11">
    <location>
        <begin position="32"/>
        <end position="51"/>
    </location>
</feature>
<dbReference type="PANTHER" id="PTHR15362">
    <property type="entry name" value="PHOSPHATIDYLINOSITOL SYNTHASE"/>
    <property type="match status" value="1"/>
</dbReference>
<evidence type="ECO:0000313" key="12">
    <source>
        <dbReference type="EMBL" id="QFF91402.1"/>
    </source>
</evidence>
<keyword evidence="8" id="KW-0594">Phospholipid biosynthesis</keyword>
<reference evidence="12" key="1">
    <citation type="submission" date="2019-02" db="EMBL/GenBank/DDBJ databases">
        <authorList>
            <person name="Vechtova P."/>
            <person name="Dzyuba B."/>
            <person name="Dzyuba V."/>
            <person name="Silveira A.N."/>
            <person name="Silveira R.V."/>
            <person name="Fussy Z."/>
            <person name="Grubhoffer L."/>
            <person name="Rodina M."/>
            <person name="Sterba J."/>
        </authorList>
    </citation>
    <scope>NUCLEOTIDE SEQUENCE</scope>
</reference>
<sequence length="202" mass="23856">MRWRVFFYVPNLIGYMRLALLLVSWWSFNHPVWFISCYVTFIILDGFDGFAARWLNQVSEFGAWFDVAIDNIGRSMLWSLLYDWGHFISSLEWLVFVCTHASMGGDWKKNLQNSPWFVRKTMSNGFKNLLGAFAISGLHVLPVWLYGYHKQVLTNNFMLPLKLQWFAMAFLISGRLFCMTVELWCIWIHILFLVKKETKGKD</sequence>
<evidence type="ECO:0000256" key="7">
    <source>
        <dbReference type="ARBA" id="ARBA00023136"/>
    </source>
</evidence>
<proteinExistence type="evidence at transcript level"/>
<evidence type="ECO:0000256" key="5">
    <source>
        <dbReference type="ARBA" id="ARBA00022989"/>
    </source>
</evidence>
<keyword evidence="6" id="KW-0443">Lipid metabolism</keyword>
<dbReference type="EMBL" id="MK545356">
    <property type="protein sequence ID" value="QFF91403.1"/>
    <property type="molecule type" value="mRNA"/>
</dbReference>
<dbReference type="GO" id="GO:0016780">
    <property type="term" value="F:phosphotransferase activity, for other substituted phosphate groups"/>
    <property type="evidence" value="ECO:0007669"/>
    <property type="project" value="InterPro"/>
</dbReference>
<feature type="transmembrane region" description="Helical" evidence="11">
    <location>
        <begin position="167"/>
        <end position="194"/>
    </location>
</feature>
<protein>
    <submittedName>
        <fullName evidence="12">CDP-diacylglycerol--inositol 3-phosphatidyltransferase isoform 1</fullName>
    </submittedName>
    <submittedName>
        <fullName evidence="13">CDP-diacylglycerol--inositol 3-phosphatidyltransferase isoform 2</fullName>
    </submittedName>
</protein>
<dbReference type="Gene3D" id="1.20.120.1760">
    <property type="match status" value="1"/>
</dbReference>
<feature type="transmembrane region" description="Helical" evidence="11">
    <location>
        <begin position="5"/>
        <end position="26"/>
    </location>
</feature>
<evidence type="ECO:0000256" key="2">
    <source>
        <dbReference type="ARBA" id="ARBA00022516"/>
    </source>
</evidence>